<accession>A0A915KAD4</accession>
<dbReference type="Proteomes" id="UP000887565">
    <property type="component" value="Unplaced"/>
</dbReference>
<dbReference type="AlphaFoldDB" id="A0A915KAD4"/>
<evidence type="ECO:0000313" key="2">
    <source>
        <dbReference type="WBParaSite" id="nRc.2.0.1.t35080-RA"/>
    </source>
</evidence>
<reference evidence="2" key="1">
    <citation type="submission" date="2022-11" db="UniProtKB">
        <authorList>
            <consortium name="WormBaseParasite"/>
        </authorList>
    </citation>
    <scope>IDENTIFICATION</scope>
</reference>
<name>A0A915KAD4_ROMCU</name>
<keyword evidence="1" id="KW-1185">Reference proteome</keyword>
<sequence length="588" mass="67418">MDPEVLSSAAKSYDFAEGFIRPSAAEMSGGAPNVPNFGVHLSTILGQRFAVKWSQKKFDPVGYVLHLLLGTVFSMQHSDEMRAAFHIDKVFWTVEKDDKLKMYITTRGESENKLMMKCLTFGNGKPHDWSQKDFLDVVSKLGPGIESYKIESHHYNAQFKEEILASDGRKFDRDGFFITADYLKSIKIDPSLIQKGEKTSSKHFKEIKPLEGEAVDIERFFRGMLTEPERADFVRTSAKDFSNHVVENFRNNFKATLPEAQFGFMHGNFLPFQRKYDFLAHPAHVVNDERPTAQFSIYLQKQFTESWKRLTPDYPVVFHIVDSESGGSRKKIENRISEVMTEQSDAPAISLPDEPLASEALVNYVNFNAKENTIVQKDFPTQPMELLRDFRKQLTEIAPSLPVKNDGENYKKRMDMEKKIKLAMEKGILSNRLRKKGMMLEKSGKLLAYLHGFFSSGGQKAYIVEHKYQWVNTRRPQTRFLFETDNKEIQVMLCVHETEERGDVTRMMLMNDEALIKEAPALNEDSKFLSIINVIVPYTKDTLLFGIPDTNVISYTIAVNWNEKFNFDPILPLHLASETSSLTERGES</sequence>
<dbReference type="WBParaSite" id="nRc.2.0.1.t35080-RA">
    <property type="protein sequence ID" value="nRc.2.0.1.t35080-RA"/>
    <property type="gene ID" value="nRc.2.0.1.g35080"/>
</dbReference>
<organism evidence="1 2">
    <name type="scientific">Romanomermis culicivorax</name>
    <name type="common">Nematode worm</name>
    <dbReference type="NCBI Taxonomy" id="13658"/>
    <lineage>
        <taxon>Eukaryota</taxon>
        <taxon>Metazoa</taxon>
        <taxon>Ecdysozoa</taxon>
        <taxon>Nematoda</taxon>
        <taxon>Enoplea</taxon>
        <taxon>Dorylaimia</taxon>
        <taxon>Mermithida</taxon>
        <taxon>Mermithoidea</taxon>
        <taxon>Mermithidae</taxon>
        <taxon>Romanomermis</taxon>
    </lineage>
</organism>
<protein>
    <submittedName>
        <fullName evidence="2">Uncharacterized protein</fullName>
    </submittedName>
</protein>
<evidence type="ECO:0000313" key="1">
    <source>
        <dbReference type="Proteomes" id="UP000887565"/>
    </source>
</evidence>
<proteinExistence type="predicted"/>